<dbReference type="PANTHER" id="PTHR33452">
    <property type="entry name" value="OXIDOREDUCTASE CATD-RELATED"/>
    <property type="match status" value="1"/>
</dbReference>
<feature type="transmembrane region" description="Helical" evidence="8">
    <location>
        <begin position="68"/>
        <end position="85"/>
    </location>
</feature>
<feature type="transmembrane region" description="Helical" evidence="8">
    <location>
        <begin position="41"/>
        <end position="61"/>
    </location>
</feature>
<evidence type="ECO:0000256" key="5">
    <source>
        <dbReference type="ARBA" id="ARBA00022989"/>
    </source>
</evidence>
<keyword evidence="4 8" id="KW-0812">Transmembrane</keyword>
<evidence type="ECO:0000256" key="2">
    <source>
        <dbReference type="ARBA" id="ARBA00006679"/>
    </source>
</evidence>
<evidence type="ECO:0000256" key="6">
    <source>
        <dbReference type="ARBA" id="ARBA00023136"/>
    </source>
</evidence>
<dbReference type="Proteomes" id="UP000439780">
    <property type="component" value="Unassembled WGS sequence"/>
</dbReference>
<comment type="caution">
    <text evidence="9">The sequence shown here is derived from an EMBL/GenBank/DDBJ whole genome shotgun (WGS) entry which is preliminary data.</text>
</comment>
<evidence type="ECO:0000256" key="1">
    <source>
        <dbReference type="ARBA" id="ARBA00004651"/>
    </source>
</evidence>
<feature type="transmembrane region" description="Helical" evidence="8">
    <location>
        <begin position="7"/>
        <end position="26"/>
    </location>
</feature>
<keyword evidence="10" id="KW-1185">Reference proteome</keyword>
<dbReference type="PANTHER" id="PTHR33452:SF1">
    <property type="entry name" value="INNER MEMBRANE PROTEIN YPHA-RELATED"/>
    <property type="match status" value="1"/>
</dbReference>
<evidence type="ECO:0000256" key="3">
    <source>
        <dbReference type="ARBA" id="ARBA00022475"/>
    </source>
</evidence>
<feature type="region of interest" description="Disordered" evidence="7">
    <location>
        <begin position="140"/>
        <end position="168"/>
    </location>
</feature>
<dbReference type="OrthoDB" id="9810206at2"/>
<dbReference type="GO" id="GO:0005886">
    <property type="term" value="C:plasma membrane"/>
    <property type="evidence" value="ECO:0007669"/>
    <property type="project" value="UniProtKB-SubCell"/>
</dbReference>
<dbReference type="Pfam" id="PF07681">
    <property type="entry name" value="DoxX"/>
    <property type="match status" value="1"/>
</dbReference>
<dbReference type="RefSeq" id="WP_160753625.1">
    <property type="nucleotide sequence ID" value="NZ_WTYA01000008.1"/>
</dbReference>
<gene>
    <name evidence="9" type="ORF">GRI58_10840</name>
</gene>
<accession>A0A845AIQ3</accession>
<name>A0A845AIQ3_9SPHN</name>
<dbReference type="InterPro" id="IPR051907">
    <property type="entry name" value="DoxX-like_oxidoreductase"/>
</dbReference>
<evidence type="ECO:0000313" key="9">
    <source>
        <dbReference type="EMBL" id="MXP29317.1"/>
    </source>
</evidence>
<reference evidence="9 10" key="1">
    <citation type="submission" date="2019-12" db="EMBL/GenBank/DDBJ databases">
        <title>Genomic-based taxomic classification of the family Erythrobacteraceae.</title>
        <authorList>
            <person name="Xu L."/>
        </authorList>
    </citation>
    <scope>NUCLEOTIDE SEQUENCE [LARGE SCALE GENOMIC DNA]</scope>
    <source>
        <strain evidence="9 10">KEMB 9005-328</strain>
    </source>
</reference>
<evidence type="ECO:0000313" key="10">
    <source>
        <dbReference type="Proteomes" id="UP000439780"/>
    </source>
</evidence>
<organism evidence="9 10">
    <name type="scientific">Qipengyuania algicida</name>
    <dbReference type="NCBI Taxonomy" id="1836209"/>
    <lineage>
        <taxon>Bacteria</taxon>
        <taxon>Pseudomonadati</taxon>
        <taxon>Pseudomonadota</taxon>
        <taxon>Alphaproteobacteria</taxon>
        <taxon>Sphingomonadales</taxon>
        <taxon>Erythrobacteraceae</taxon>
        <taxon>Qipengyuania</taxon>
    </lineage>
</organism>
<keyword evidence="3" id="KW-1003">Cell membrane</keyword>
<evidence type="ECO:0000256" key="7">
    <source>
        <dbReference type="SAM" id="MobiDB-lite"/>
    </source>
</evidence>
<keyword evidence="6 8" id="KW-0472">Membrane</keyword>
<comment type="similarity">
    <text evidence="2">Belongs to the DoxX family.</text>
</comment>
<protein>
    <submittedName>
        <fullName evidence="9">DoxX family membrane protein</fullName>
    </submittedName>
</protein>
<dbReference type="InterPro" id="IPR032808">
    <property type="entry name" value="DoxX"/>
</dbReference>
<proteinExistence type="inferred from homology"/>
<dbReference type="EMBL" id="WTYA01000008">
    <property type="protein sequence ID" value="MXP29317.1"/>
    <property type="molecule type" value="Genomic_DNA"/>
</dbReference>
<evidence type="ECO:0000256" key="4">
    <source>
        <dbReference type="ARBA" id="ARBA00022692"/>
    </source>
</evidence>
<keyword evidence="5 8" id="KW-1133">Transmembrane helix</keyword>
<feature type="transmembrane region" description="Helical" evidence="8">
    <location>
        <begin position="97"/>
        <end position="116"/>
    </location>
</feature>
<evidence type="ECO:0000256" key="8">
    <source>
        <dbReference type="SAM" id="Phobius"/>
    </source>
</evidence>
<sequence>MATLAAIIGRICIAVLFVLAGIGKLMDPAGTAQYISAHTTFSGQLAVPAGVFEIVAGLVLASGFMTRLAAVVLIGFTAFVTVLFHNQITDPQVAQQALKNLAIIGGLLMVFAYGQVRGTLGSWRERDRAHDAEVRAARAEGRAEGAEHVATHDTAVVHEERPVDRPRL</sequence>
<dbReference type="AlphaFoldDB" id="A0A845AIQ3"/>
<comment type="subcellular location">
    <subcellularLocation>
        <location evidence="1">Cell membrane</location>
        <topology evidence="1">Multi-pass membrane protein</topology>
    </subcellularLocation>
</comment>